<name>A0A182LS87_9DIPT</name>
<sequence length="304" mass="33687">MLQIVINGSRKALGDPTTDLMKTESTALVLLVVAVSVSAIRVDWNTNTGPIVPPTSTPAPVPQPPFRDPAPVWEDQSDDIPNPNPYRYILPPPSRPKYNDITLEQRKQSQQQQPQNGPQPTPQVNPTQTTSSTAAPTGQIIDKPQANQQQPASGVNGVPQQPQQPQSAHSQPPQQNFVPSLAVQYVPNKGLKYYAVVPKHTEVSYGSAKQALLATNDLYHHQQQAQSKHDKYDKLNGKYNPKLKKYKAYEKVKYMPYIVPCVCHDLCHLLELECMETRAHEGTCRCSYRNEHPVRSGVTTGTSG</sequence>
<keyword evidence="3" id="KW-1185">Reference proteome</keyword>
<dbReference type="EnsemblMetazoa" id="ACUA000682-RA">
    <property type="protein sequence ID" value="ACUA000682-PA"/>
    <property type="gene ID" value="ACUA000682"/>
</dbReference>
<reference evidence="2" key="2">
    <citation type="submission" date="2020-05" db="UniProtKB">
        <authorList>
            <consortium name="EnsemblMetazoa"/>
        </authorList>
    </citation>
    <scope>IDENTIFICATION</scope>
    <source>
        <strain evidence="2">A-37</strain>
    </source>
</reference>
<evidence type="ECO:0000256" key="1">
    <source>
        <dbReference type="SAM" id="MobiDB-lite"/>
    </source>
</evidence>
<feature type="region of interest" description="Disordered" evidence="1">
    <location>
        <begin position="45"/>
        <end position="175"/>
    </location>
</feature>
<reference evidence="3" key="1">
    <citation type="submission" date="2013-09" db="EMBL/GenBank/DDBJ databases">
        <title>The Genome Sequence of Anopheles culicifacies species A.</title>
        <authorList>
            <consortium name="The Broad Institute Genomics Platform"/>
            <person name="Neafsey D.E."/>
            <person name="Besansky N."/>
            <person name="Howell P."/>
            <person name="Walton C."/>
            <person name="Young S.K."/>
            <person name="Zeng Q."/>
            <person name="Gargeya S."/>
            <person name="Fitzgerald M."/>
            <person name="Haas B."/>
            <person name="Abouelleil A."/>
            <person name="Allen A.W."/>
            <person name="Alvarado L."/>
            <person name="Arachchi H.M."/>
            <person name="Berlin A.M."/>
            <person name="Chapman S.B."/>
            <person name="Gainer-Dewar J."/>
            <person name="Goldberg J."/>
            <person name="Griggs A."/>
            <person name="Gujja S."/>
            <person name="Hansen M."/>
            <person name="Howarth C."/>
            <person name="Imamovic A."/>
            <person name="Ireland A."/>
            <person name="Larimer J."/>
            <person name="McCowan C."/>
            <person name="Murphy C."/>
            <person name="Pearson M."/>
            <person name="Poon T.W."/>
            <person name="Priest M."/>
            <person name="Roberts A."/>
            <person name="Saif S."/>
            <person name="Shea T."/>
            <person name="Sisk P."/>
            <person name="Sykes S."/>
            <person name="Wortman J."/>
            <person name="Nusbaum C."/>
            <person name="Birren B."/>
        </authorList>
    </citation>
    <scope>NUCLEOTIDE SEQUENCE [LARGE SCALE GENOMIC DNA]</scope>
    <source>
        <strain evidence="3">A-37</strain>
    </source>
</reference>
<evidence type="ECO:0000313" key="3">
    <source>
        <dbReference type="Proteomes" id="UP000075883"/>
    </source>
</evidence>
<accession>A0A182LS87</accession>
<evidence type="ECO:0000313" key="2">
    <source>
        <dbReference type="EnsemblMetazoa" id="ACUA000682-PA"/>
    </source>
</evidence>
<feature type="compositionally biased region" description="Pro residues" evidence="1">
    <location>
        <begin position="51"/>
        <end position="68"/>
    </location>
</feature>
<proteinExistence type="predicted"/>
<protein>
    <submittedName>
        <fullName evidence="2">Uncharacterized protein</fullName>
    </submittedName>
</protein>
<feature type="compositionally biased region" description="Low complexity" evidence="1">
    <location>
        <begin position="124"/>
        <end position="139"/>
    </location>
</feature>
<dbReference type="EMBL" id="AXCM01009016">
    <property type="status" value="NOT_ANNOTATED_CDS"/>
    <property type="molecule type" value="Genomic_DNA"/>
</dbReference>
<dbReference type="VEuPathDB" id="VectorBase:ACUA000682"/>
<dbReference type="Proteomes" id="UP000075883">
    <property type="component" value="Unassembled WGS sequence"/>
</dbReference>
<feature type="compositionally biased region" description="Low complexity" evidence="1">
    <location>
        <begin position="159"/>
        <end position="175"/>
    </location>
</feature>
<dbReference type="AlphaFoldDB" id="A0A182LS87"/>
<organism evidence="2 3">
    <name type="scientific">Anopheles culicifacies</name>
    <dbReference type="NCBI Taxonomy" id="139723"/>
    <lineage>
        <taxon>Eukaryota</taxon>
        <taxon>Metazoa</taxon>
        <taxon>Ecdysozoa</taxon>
        <taxon>Arthropoda</taxon>
        <taxon>Hexapoda</taxon>
        <taxon>Insecta</taxon>
        <taxon>Pterygota</taxon>
        <taxon>Neoptera</taxon>
        <taxon>Endopterygota</taxon>
        <taxon>Diptera</taxon>
        <taxon>Nematocera</taxon>
        <taxon>Culicoidea</taxon>
        <taxon>Culicidae</taxon>
        <taxon>Anophelinae</taxon>
        <taxon>Anopheles</taxon>
        <taxon>culicifacies species complex</taxon>
    </lineage>
</organism>